<evidence type="ECO:0000256" key="5">
    <source>
        <dbReference type="ARBA" id="ARBA00048336"/>
    </source>
</evidence>
<dbReference type="PROSITE" id="PS50969">
    <property type="entry name" value="FCP1"/>
    <property type="match status" value="1"/>
</dbReference>
<organism evidence="10 11">
    <name type="scientific">Malassezia cuniculi</name>
    <dbReference type="NCBI Taxonomy" id="948313"/>
    <lineage>
        <taxon>Eukaryota</taxon>
        <taxon>Fungi</taxon>
        <taxon>Dikarya</taxon>
        <taxon>Basidiomycota</taxon>
        <taxon>Ustilaginomycotina</taxon>
        <taxon>Malasseziomycetes</taxon>
        <taxon>Malasseziales</taxon>
        <taxon>Malasseziaceae</taxon>
        <taxon>Malassezia</taxon>
    </lineage>
</organism>
<dbReference type="Gene3D" id="1.10.287.10">
    <property type="entry name" value="S15/NS1, RNA-binding"/>
    <property type="match status" value="1"/>
</dbReference>
<feature type="region of interest" description="Disordered" evidence="7">
    <location>
        <begin position="501"/>
        <end position="585"/>
    </location>
</feature>
<feature type="compositionally biased region" description="Basic and acidic residues" evidence="7">
    <location>
        <begin position="250"/>
        <end position="265"/>
    </location>
</feature>
<dbReference type="InterPro" id="IPR036412">
    <property type="entry name" value="HAD-like_sf"/>
</dbReference>
<keyword evidence="3 6" id="KW-0539">Nucleus</keyword>
<sequence length="585" mass="63347">MLHSSASVKVSRDEAERIDRESTDRLLEDRKLALIVDLDQTIIHATVDPVFGDWARDRSSANWEALSDVFAFQLGVDGVTVTSEPQGIDPEDTQSFATGGEEGGCWYFVKKRPGLDKFLETLKTRFELHVYTMGARSYAECICKIVDPTATLFGSRILTRDENDSQMHKSLARLFPVNTSMVAIIDDRADVWDWSPNLIKVQPFNFFIGIGDINSFHLGPDSPIVPVPEDSAAASVQAEAEAAAENVIHGPEKTDDASDARKDSATVDESPSDDPPARAETTIKASPCELALCTGDKELELIQDVLTTMHTRWYAAHDRKTKPDVEHVLGNIKHGVLDGCELAFSGLIPLGEQPESSAIWRHAEEFGAKCHRGITRHVTHVVAANPGTAKTEEAHHLGIKVVWPTWLNDSICRWARQPEGPYIIPREQRPPPGAPGASAGADSGAAGDDTGAGAGSGDAAADSLGLASSASVPDAALGDPHALDALATMDWGEAEDEVDAFLDDDDDESEVRSSVDDLSREPTPSLRDDSPSPAPKRRRLGGPSAQSKLRFSTIYGEEEASPSSDDHFLEDLADEMEHELEGDDD</sequence>
<feature type="region of interest" description="Disordered" evidence="7">
    <location>
        <begin position="422"/>
        <end position="462"/>
    </location>
</feature>
<comment type="function">
    <text evidence="6">This promotes the activity of RNA polymerase II.</text>
</comment>
<dbReference type="Pfam" id="PF12738">
    <property type="entry name" value="PTCB-BRCT"/>
    <property type="match status" value="1"/>
</dbReference>
<accession>A0AAF0J798</accession>
<dbReference type="Gene3D" id="3.40.50.10190">
    <property type="entry name" value="BRCT domain"/>
    <property type="match status" value="1"/>
</dbReference>
<dbReference type="PROSITE" id="PS50172">
    <property type="entry name" value="BRCT"/>
    <property type="match status" value="1"/>
</dbReference>
<dbReference type="PANTHER" id="PTHR23081:SF36">
    <property type="entry name" value="RNA POLYMERASE II SUBUNIT A C-TERMINAL DOMAIN PHOSPHATASE"/>
    <property type="match status" value="1"/>
</dbReference>
<dbReference type="InterPro" id="IPR039189">
    <property type="entry name" value="Fcp1"/>
</dbReference>
<keyword evidence="2 6" id="KW-0378">Hydrolase</keyword>
<dbReference type="Proteomes" id="UP001219933">
    <property type="component" value="Chromosome 4"/>
</dbReference>
<dbReference type="PANTHER" id="PTHR23081">
    <property type="entry name" value="RNA POLYMERASE II CTD PHOSPHATASE"/>
    <property type="match status" value="1"/>
</dbReference>
<dbReference type="InterPro" id="IPR036420">
    <property type="entry name" value="BRCT_dom_sf"/>
</dbReference>
<dbReference type="SUPFAM" id="SSF56784">
    <property type="entry name" value="HAD-like"/>
    <property type="match status" value="1"/>
</dbReference>
<evidence type="ECO:0000259" key="9">
    <source>
        <dbReference type="PROSITE" id="PS50969"/>
    </source>
</evidence>
<evidence type="ECO:0000256" key="4">
    <source>
        <dbReference type="ARBA" id="ARBA00047761"/>
    </source>
</evidence>
<evidence type="ECO:0000313" key="11">
    <source>
        <dbReference type="Proteomes" id="UP001219933"/>
    </source>
</evidence>
<dbReference type="NCBIfam" id="TIGR02250">
    <property type="entry name" value="FCP1_euk"/>
    <property type="match status" value="1"/>
</dbReference>
<evidence type="ECO:0000256" key="1">
    <source>
        <dbReference type="ARBA" id="ARBA00004123"/>
    </source>
</evidence>
<protein>
    <recommendedName>
        <fullName evidence="6">RNA polymerase II subunit A C-terminal domain phosphatase</fullName>
        <ecNumber evidence="6">3.1.3.16</ecNumber>
    </recommendedName>
</protein>
<dbReference type="AlphaFoldDB" id="A0AAF0J798"/>
<name>A0AAF0J798_9BASI</name>
<dbReference type="InterPro" id="IPR011947">
    <property type="entry name" value="FCP1_euk"/>
</dbReference>
<feature type="region of interest" description="Disordered" evidence="7">
    <location>
        <begin position="242"/>
        <end position="281"/>
    </location>
</feature>
<dbReference type="InterPro" id="IPR023214">
    <property type="entry name" value="HAD_sf"/>
</dbReference>
<evidence type="ECO:0000259" key="8">
    <source>
        <dbReference type="PROSITE" id="PS50172"/>
    </source>
</evidence>
<comment type="subcellular location">
    <subcellularLocation>
        <location evidence="1 6">Nucleus</location>
    </subcellularLocation>
</comment>
<reference evidence="10" key="1">
    <citation type="submission" date="2023-03" db="EMBL/GenBank/DDBJ databases">
        <title>Mating type loci evolution in Malassezia.</title>
        <authorList>
            <person name="Coelho M.A."/>
        </authorList>
    </citation>
    <scope>NUCLEOTIDE SEQUENCE</scope>
    <source>
        <strain evidence="10">CBS 11721</strain>
    </source>
</reference>
<gene>
    <name evidence="10" type="primary">fcp1</name>
    <name evidence="10" type="ORF">MCUN1_002884</name>
</gene>
<dbReference type="SUPFAM" id="SSF52113">
    <property type="entry name" value="BRCT domain"/>
    <property type="match status" value="1"/>
</dbReference>
<dbReference type="GO" id="GO:0005634">
    <property type="term" value="C:nucleus"/>
    <property type="evidence" value="ECO:0007669"/>
    <property type="project" value="UniProtKB-SubCell"/>
</dbReference>
<dbReference type="EC" id="3.1.3.16" evidence="6"/>
<dbReference type="EMBL" id="CP119880">
    <property type="protein sequence ID" value="WFD36013.1"/>
    <property type="molecule type" value="Genomic_DNA"/>
</dbReference>
<comment type="catalytic activity">
    <reaction evidence="5 6">
        <text>O-phospho-L-threonyl-[protein] + H2O = L-threonyl-[protein] + phosphate</text>
        <dbReference type="Rhea" id="RHEA:47004"/>
        <dbReference type="Rhea" id="RHEA-COMP:11060"/>
        <dbReference type="Rhea" id="RHEA-COMP:11605"/>
        <dbReference type="ChEBI" id="CHEBI:15377"/>
        <dbReference type="ChEBI" id="CHEBI:30013"/>
        <dbReference type="ChEBI" id="CHEBI:43474"/>
        <dbReference type="ChEBI" id="CHEBI:61977"/>
        <dbReference type="EC" id="3.1.3.16"/>
    </reaction>
</comment>
<feature type="compositionally biased region" description="Low complexity" evidence="7">
    <location>
        <begin position="435"/>
        <end position="449"/>
    </location>
</feature>
<dbReference type="InterPro" id="IPR004274">
    <property type="entry name" value="FCP1_dom"/>
</dbReference>
<dbReference type="Pfam" id="PF03031">
    <property type="entry name" value="NIF"/>
    <property type="match status" value="1"/>
</dbReference>
<comment type="catalytic activity">
    <reaction evidence="4 6">
        <text>O-phospho-L-seryl-[protein] + H2O = L-seryl-[protein] + phosphate</text>
        <dbReference type="Rhea" id="RHEA:20629"/>
        <dbReference type="Rhea" id="RHEA-COMP:9863"/>
        <dbReference type="Rhea" id="RHEA-COMP:11604"/>
        <dbReference type="ChEBI" id="CHEBI:15377"/>
        <dbReference type="ChEBI" id="CHEBI:29999"/>
        <dbReference type="ChEBI" id="CHEBI:43474"/>
        <dbReference type="ChEBI" id="CHEBI:83421"/>
        <dbReference type="EC" id="3.1.3.16"/>
    </reaction>
</comment>
<evidence type="ECO:0000256" key="3">
    <source>
        <dbReference type="ARBA" id="ARBA00023242"/>
    </source>
</evidence>
<feature type="domain" description="FCP1 homology" evidence="9">
    <location>
        <begin position="27"/>
        <end position="225"/>
    </location>
</feature>
<proteinExistence type="predicted"/>
<evidence type="ECO:0000256" key="2">
    <source>
        <dbReference type="ARBA" id="ARBA00022801"/>
    </source>
</evidence>
<evidence type="ECO:0000313" key="10">
    <source>
        <dbReference type="EMBL" id="WFD36013.1"/>
    </source>
</evidence>
<dbReference type="SMART" id="SM00292">
    <property type="entry name" value="BRCT"/>
    <property type="match status" value="1"/>
</dbReference>
<dbReference type="CDD" id="cd07521">
    <property type="entry name" value="HAD_FCP1-like"/>
    <property type="match status" value="1"/>
</dbReference>
<feature type="domain" description="BRCT" evidence="8">
    <location>
        <begin position="332"/>
        <end position="424"/>
    </location>
</feature>
<dbReference type="InterPro" id="IPR001357">
    <property type="entry name" value="BRCT_dom"/>
</dbReference>
<dbReference type="GO" id="GO:0008420">
    <property type="term" value="F:RNA polymerase II CTD heptapeptide repeat phosphatase activity"/>
    <property type="evidence" value="ECO:0007669"/>
    <property type="project" value="UniProtKB-UniRule"/>
</dbReference>
<evidence type="ECO:0000256" key="6">
    <source>
        <dbReference type="RuleBase" id="RU366066"/>
    </source>
</evidence>
<feature type="compositionally biased region" description="Basic and acidic residues" evidence="7">
    <location>
        <begin position="510"/>
        <end position="530"/>
    </location>
</feature>
<keyword evidence="11" id="KW-1185">Reference proteome</keyword>
<dbReference type="CDD" id="cd17729">
    <property type="entry name" value="BRCT_CTDP1"/>
    <property type="match status" value="1"/>
</dbReference>
<dbReference type="Gene3D" id="3.40.50.1000">
    <property type="entry name" value="HAD superfamily/HAD-like"/>
    <property type="match status" value="1"/>
</dbReference>
<dbReference type="SMART" id="SM00577">
    <property type="entry name" value="CPDc"/>
    <property type="match status" value="1"/>
</dbReference>
<evidence type="ECO:0000256" key="7">
    <source>
        <dbReference type="SAM" id="MobiDB-lite"/>
    </source>
</evidence>
<feature type="compositionally biased region" description="Acidic residues" evidence="7">
    <location>
        <begin position="571"/>
        <end position="585"/>
    </location>
</feature>